<protein>
    <submittedName>
        <fullName evidence="2">Virulence factor family protein</fullName>
    </submittedName>
</protein>
<dbReference type="InterPro" id="IPR029058">
    <property type="entry name" value="AB_hydrolase_fold"/>
</dbReference>
<dbReference type="SUPFAM" id="SSF53474">
    <property type="entry name" value="alpha/beta-Hydrolases"/>
    <property type="match status" value="1"/>
</dbReference>
<dbReference type="Gene3D" id="3.40.50.1820">
    <property type="entry name" value="alpha/beta hydrolase"/>
    <property type="match status" value="1"/>
</dbReference>
<dbReference type="InterPro" id="IPR011225">
    <property type="entry name" value="IV_sec_VirJ"/>
</dbReference>
<dbReference type="InterPro" id="IPR010333">
    <property type="entry name" value="VirJ"/>
</dbReference>
<evidence type="ECO:0000259" key="1">
    <source>
        <dbReference type="Pfam" id="PF06057"/>
    </source>
</evidence>
<dbReference type="AlphaFoldDB" id="A0A2W5D5N9"/>
<organism evidence="2 3">
    <name type="scientific">Pseudomonas kuykendallii</name>
    <dbReference type="NCBI Taxonomy" id="1007099"/>
    <lineage>
        <taxon>Bacteria</taxon>
        <taxon>Pseudomonadati</taxon>
        <taxon>Pseudomonadota</taxon>
        <taxon>Gammaproteobacteria</taxon>
        <taxon>Pseudomonadales</taxon>
        <taxon>Pseudomonadaceae</taxon>
        <taxon>Pseudomonas</taxon>
    </lineage>
</organism>
<name>A0A2W5D5N9_9PSED</name>
<dbReference type="PIRSF" id="PIRSF029063">
    <property type="entry name" value="IV_sec_VirJ"/>
    <property type="match status" value="1"/>
</dbReference>
<sequence>MALPFSRRKTLTTLLVPACLLLGVAWWFLKPPPRAQLEHPTLADGSAVTLAVPPGKIGARVVVAVPEGQGLSDAQLLNLAERGALLVQYVLQPGSCEQQRQHMNDAAAQLKQAPTLVAGIGPGGVLAWRWLAAQGSDQARALSVGFSLSTPDCPDVLPQRAEHGQWTIAWNDNPDDPSARFARALDNAHTQIANYDTPLPQLLDQQLQSLLAGQGEAMPVVDVPAKDPVDTLSLFYSGDGGWRDLDRDVAEQMAQHNYPVIGVDTLRYYWQHKTPERSASDLAALMKHYQETRGVKHFALIGYSFGANVLPAIYNRLPAATQDSVSSLILLAPERSVGFEIEVEGWLGKVNQEAPIGPELSKLPAAKVLCVYGVEEKAETGCTLGELSGQPLELPGGHHYDQDYPALATRLLDAIKARTTP</sequence>
<accession>A0A2W5D5N9</accession>
<dbReference type="RefSeq" id="WP_273229363.1">
    <property type="nucleotide sequence ID" value="NZ_QFOH01000004.1"/>
</dbReference>
<dbReference type="Proteomes" id="UP000249198">
    <property type="component" value="Unassembled WGS sequence"/>
</dbReference>
<gene>
    <name evidence="2" type="ORF">DI599_03645</name>
</gene>
<comment type="caution">
    <text evidence="2">The sequence shown here is derived from an EMBL/GenBank/DDBJ whole genome shotgun (WGS) entry which is preliminary data.</text>
</comment>
<reference evidence="2 3" key="1">
    <citation type="submission" date="2017-08" db="EMBL/GenBank/DDBJ databases">
        <title>Infants hospitalized years apart are colonized by the same room-sourced microbial strains.</title>
        <authorList>
            <person name="Brooks B."/>
            <person name="Olm M.R."/>
            <person name="Firek B.A."/>
            <person name="Baker R."/>
            <person name="Thomas B.C."/>
            <person name="Morowitz M.J."/>
            <person name="Banfield J.F."/>
        </authorList>
    </citation>
    <scope>NUCLEOTIDE SEQUENCE [LARGE SCALE GENOMIC DNA]</scope>
    <source>
        <strain evidence="2">S2_009_000_R2_77</strain>
    </source>
</reference>
<proteinExistence type="predicted"/>
<feature type="domain" description="Bacterial virulence" evidence="1">
    <location>
        <begin position="230"/>
        <end position="418"/>
    </location>
</feature>
<dbReference type="EMBL" id="QFOH01000004">
    <property type="protein sequence ID" value="PZP25728.1"/>
    <property type="molecule type" value="Genomic_DNA"/>
</dbReference>
<evidence type="ECO:0000313" key="3">
    <source>
        <dbReference type="Proteomes" id="UP000249198"/>
    </source>
</evidence>
<evidence type="ECO:0000313" key="2">
    <source>
        <dbReference type="EMBL" id="PZP25728.1"/>
    </source>
</evidence>
<dbReference type="Pfam" id="PF06057">
    <property type="entry name" value="VirJ"/>
    <property type="match status" value="1"/>
</dbReference>